<proteinExistence type="predicted"/>
<dbReference type="InterPro" id="IPR027417">
    <property type="entry name" value="P-loop_NTPase"/>
</dbReference>
<gene>
    <name evidence="1" type="ORF">BSQ44_15365</name>
</gene>
<dbReference type="AlphaFoldDB" id="A0A1L3ST21"/>
<evidence type="ECO:0000313" key="1">
    <source>
        <dbReference type="EMBL" id="APH72583.1"/>
    </source>
</evidence>
<dbReference type="KEGG" id="meso:BSQ44_15365"/>
<dbReference type="STRING" id="1670800.BSQ44_15365"/>
<keyword evidence="2" id="KW-1185">Reference proteome</keyword>
<dbReference type="RefSeq" id="WP_072605701.1">
    <property type="nucleotide sequence ID" value="NZ_CP018171.1"/>
</dbReference>
<sequence>MPDLYLHAGAPKTGTSFLQMLFARHADRLDEAGILYPRGHMFDEAKAGEITSGNGVELANYLRPNLPHQIADKEGYIRQFSRILQSARGKHVLFSSEYLIFPDGPKTAAVAAAAAQYNYTPKYVYLVRDIDQAAFSTYSQQVKRSGETKSFGEYIVNWEPLYRHSILNAEKGFGDECIVAYNYEEWRDRLSELFFSEILGAGFTPDEKVVVNRSLSPKETELQRLMNAFAPNNVAFATYISDALMKLERKREPMVLTRDEAAFLQKKFAPAVEYVNKFVRGRPTVVCSSDVVPERPPVAVSDFERAMLSIVAKLVGSVTK</sequence>
<name>A0A1L3ST21_9HYPH</name>
<dbReference type="SUPFAM" id="SSF52540">
    <property type="entry name" value="P-loop containing nucleoside triphosphate hydrolases"/>
    <property type="match status" value="1"/>
</dbReference>
<evidence type="ECO:0000313" key="2">
    <source>
        <dbReference type="Proteomes" id="UP000182840"/>
    </source>
</evidence>
<accession>A0A1L3ST21</accession>
<protein>
    <recommendedName>
        <fullName evidence="3">Sulfotransferase domain-containing protein</fullName>
    </recommendedName>
</protein>
<dbReference type="OrthoDB" id="8447154at2"/>
<dbReference type="EMBL" id="CP018171">
    <property type="protein sequence ID" value="APH72583.1"/>
    <property type="molecule type" value="Genomic_DNA"/>
</dbReference>
<organism evidence="1 2">
    <name type="scientific">Aquibium oceanicum</name>
    <dbReference type="NCBI Taxonomy" id="1670800"/>
    <lineage>
        <taxon>Bacteria</taxon>
        <taxon>Pseudomonadati</taxon>
        <taxon>Pseudomonadota</taxon>
        <taxon>Alphaproteobacteria</taxon>
        <taxon>Hyphomicrobiales</taxon>
        <taxon>Phyllobacteriaceae</taxon>
        <taxon>Aquibium</taxon>
    </lineage>
</organism>
<dbReference type="Proteomes" id="UP000182840">
    <property type="component" value="Chromosome"/>
</dbReference>
<reference evidence="2" key="1">
    <citation type="submission" date="2016-11" db="EMBL/GenBank/DDBJ databases">
        <title>Mesorhizobium oceanicum sp. nov., isolated from deep seawater in South China Sea.</title>
        <authorList>
            <person name="Fu G.-Y."/>
        </authorList>
    </citation>
    <scope>NUCLEOTIDE SEQUENCE [LARGE SCALE GENOMIC DNA]</scope>
    <source>
        <strain evidence="2">B7</strain>
    </source>
</reference>
<evidence type="ECO:0008006" key="3">
    <source>
        <dbReference type="Google" id="ProtNLM"/>
    </source>
</evidence>
<dbReference type="Gene3D" id="3.40.50.300">
    <property type="entry name" value="P-loop containing nucleotide triphosphate hydrolases"/>
    <property type="match status" value="1"/>
</dbReference>